<gene>
    <name evidence="1" type="primary">Vps13c_11</name>
    <name evidence="1" type="ORF">CM83_102059</name>
</gene>
<accession>A0A0A9YU20</accession>
<evidence type="ECO:0000313" key="1">
    <source>
        <dbReference type="EMBL" id="JAG35689.1"/>
    </source>
</evidence>
<feature type="non-terminal residue" evidence="1">
    <location>
        <position position="144"/>
    </location>
</feature>
<dbReference type="EMBL" id="GBHO01007915">
    <property type="protein sequence ID" value="JAG35689.1"/>
    <property type="molecule type" value="Transcribed_RNA"/>
</dbReference>
<feature type="non-terminal residue" evidence="1">
    <location>
        <position position="1"/>
    </location>
</feature>
<protein>
    <submittedName>
        <fullName evidence="1">Vacuolar protein sorting-associated protein 13C</fullName>
    </submittedName>
</protein>
<sequence length="144" mass="16026">HLEGTATPIIDNMLIRLENIQLCRAIMTLAGSLEVQEPIIDPFSIKFDIKRTVNFNDAKAINVLVKSNNYMQSNSSLLLYQVEGVVDNIRVNLGQRDLSTILSVWADNFNHGTIISEVYNCWSSCSLGDIPTPFPSGDEQAVKK</sequence>
<reference evidence="1" key="1">
    <citation type="journal article" date="2014" name="PLoS ONE">
        <title>Transcriptome-Based Identification of ABC Transporters in the Western Tarnished Plant Bug Lygus hesperus.</title>
        <authorList>
            <person name="Hull J.J."/>
            <person name="Chaney K."/>
            <person name="Geib S.M."/>
            <person name="Fabrick J.A."/>
            <person name="Brent C.S."/>
            <person name="Walsh D."/>
            <person name="Lavine L.C."/>
        </authorList>
    </citation>
    <scope>NUCLEOTIDE SEQUENCE</scope>
</reference>
<name>A0A0A9YU20_LYGHE</name>
<organism evidence="1">
    <name type="scientific">Lygus hesperus</name>
    <name type="common">Western plant bug</name>
    <dbReference type="NCBI Taxonomy" id="30085"/>
    <lineage>
        <taxon>Eukaryota</taxon>
        <taxon>Metazoa</taxon>
        <taxon>Ecdysozoa</taxon>
        <taxon>Arthropoda</taxon>
        <taxon>Hexapoda</taxon>
        <taxon>Insecta</taxon>
        <taxon>Pterygota</taxon>
        <taxon>Neoptera</taxon>
        <taxon>Paraneoptera</taxon>
        <taxon>Hemiptera</taxon>
        <taxon>Heteroptera</taxon>
        <taxon>Panheteroptera</taxon>
        <taxon>Cimicomorpha</taxon>
        <taxon>Miridae</taxon>
        <taxon>Mirini</taxon>
        <taxon>Lygus</taxon>
    </lineage>
</organism>
<dbReference type="AlphaFoldDB" id="A0A0A9YU20"/>
<proteinExistence type="predicted"/>
<reference evidence="1" key="2">
    <citation type="submission" date="2014-07" db="EMBL/GenBank/DDBJ databases">
        <authorList>
            <person name="Hull J."/>
        </authorList>
    </citation>
    <scope>NUCLEOTIDE SEQUENCE</scope>
</reference>